<evidence type="ECO:0000256" key="2">
    <source>
        <dbReference type="ARBA" id="ARBA00019180"/>
    </source>
</evidence>
<organism evidence="5 6">
    <name type="scientific">Anas zonorhyncha</name>
    <name type="common">Eastern spot-billed duck</name>
    <dbReference type="NCBI Taxonomy" id="75864"/>
    <lineage>
        <taxon>Eukaryota</taxon>
        <taxon>Metazoa</taxon>
        <taxon>Chordata</taxon>
        <taxon>Craniata</taxon>
        <taxon>Vertebrata</taxon>
        <taxon>Euteleostomi</taxon>
        <taxon>Archelosauria</taxon>
        <taxon>Archosauria</taxon>
        <taxon>Dinosauria</taxon>
        <taxon>Saurischia</taxon>
        <taxon>Theropoda</taxon>
        <taxon>Coelurosauria</taxon>
        <taxon>Aves</taxon>
        <taxon>Neognathae</taxon>
        <taxon>Galloanserae</taxon>
        <taxon>Anseriformes</taxon>
        <taxon>Anatidae</taxon>
        <taxon>Anatinae</taxon>
        <taxon>Anas</taxon>
    </lineage>
</organism>
<keyword evidence="6" id="KW-1185">Reference proteome</keyword>
<dbReference type="AlphaFoldDB" id="A0A8B9VFH0"/>
<reference evidence="5" key="2">
    <citation type="submission" date="2025-09" db="UniProtKB">
        <authorList>
            <consortium name="Ensembl"/>
        </authorList>
    </citation>
    <scope>IDENTIFICATION</scope>
</reference>
<keyword evidence="3" id="KW-0143">Chaperone</keyword>
<dbReference type="GO" id="GO:0080129">
    <property type="term" value="P:proteasome core complex assembly"/>
    <property type="evidence" value="ECO:0007669"/>
    <property type="project" value="TreeGrafter"/>
</dbReference>
<dbReference type="InterPro" id="IPR016565">
    <property type="entry name" value="Proteasome_assmbl_chp_1"/>
</dbReference>
<name>A0A8B9VFH0_9AVES</name>
<dbReference type="PANTHER" id="PTHR15069">
    <property type="entry name" value="PROTEASOME ASSEMBLY CHAPERONE 1"/>
    <property type="match status" value="1"/>
</dbReference>
<dbReference type="Pfam" id="PF16094">
    <property type="entry name" value="PAC1"/>
    <property type="match status" value="1"/>
</dbReference>
<reference evidence="5" key="1">
    <citation type="submission" date="2025-08" db="UniProtKB">
        <authorList>
            <consortium name="Ensembl"/>
        </authorList>
    </citation>
    <scope>IDENTIFICATION</scope>
</reference>
<dbReference type="Ensembl" id="ENSAZOT00000024094.1">
    <property type="protein sequence ID" value="ENSAZOP00000022429.1"/>
    <property type="gene ID" value="ENSAZOG00000014507.1"/>
</dbReference>
<feature type="region of interest" description="Disordered" evidence="4">
    <location>
        <begin position="1"/>
        <end position="39"/>
    </location>
</feature>
<dbReference type="PANTHER" id="PTHR15069:SF1">
    <property type="entry name" value="PROTEASOME ASSEMBLY CHAPERONE 1"/>
    <property type="match status" value="1"/>
</dbReference>
<proteinExistence type="inferred from homology"/>
<evidence type="ECO:0000256" key="4">
    <source>
        <dbReference type="SAM" id="MobiDB-lite"/>
    </source>
</evidence>
<accession>A0A8B9VFH0</accession>
<sequence>MATFFGEVVAAPSRAGVDDEEEEEAAGQALEETPEDREIRRRVEEKREVAVRWALPAGEAAPGAAAEPLRCSRFVVAVGHNAAAFLSSFILDSVCWEVVGAVKLWNEWCRTSNTTNVLPTDSFCLFYRLISDPTVLLCQCSCYVAEDQQFQWLEKVFGHIQKEGLQVTILSTCPVADYKTQESTLTLPSPFLKALKTKEFKEQVCCPLLEQPNIVRDLPAAVLSYCQVWQIPAVLYQCYTDVIKLDTVTIEAFKPLLSSETLKNLVKVKSHTGKLMGDLVCLGQSFNNCSWLVM</sequence>
<dbReference type="GO" id="GO:0005783">
    <property type="term" value="C:endoplasmic reticulum"/>
    <property type="evidence" value="ECO:0007669"/>
    <property type="project" value="InterPro"/>
</dbReference>
<protein>
    <recommendedName>
        <fullName evidence="2">Proteasome assembly chaperone 1</fullName>
    </recommendedName>
</protein>
<evidence type="ECO:0000256" key="1">
    <source>
        <dbReference type="ARBA" id="ARBA00005261"/>
    </source>
</evidence>
<evidence type="ECO:0000256" key="3">
    <source>
        <dbReference type="ARBA" id="ARBA00023186"/>
    </source>
</evidence>
<evidence type="ECO:0000313" key="5">
    <source>
        <dbReference type="Ensembl" id="ENSAZOP00000022429.1"/>
    </source>
</evidence>
<dbReference type="GO" id="GO:0070628">
    <property type="term" value="F:proteasome binding"/>
    <property type="evidence" value="ECO:0007669"/>
    <property type="project" value="TreeGrafter"/>
</dbReference>
<dbReference type="Proteomes" id="UP000694549">
    <property type="component" value="Unplaced"/>
</dbReference>
<evidence type="ECO:0000313" key="6">
    <source>
        <dbReference type="Proteomes" id="UP000694549"/>
    </source>
</evidence>
<comment type="similarity">
    <text evidence="1">Belongs to the PSMG1 family.</text>
</comment>